<feature type="signal peptide" evidence="2">
    <location>
        <begin position="1"/>
        <end position="21"/>
    </location>
</feature>
<dbReference type="Proteomes" id="UP000823388">
    <property type="component" value="Chromosome 1K"/>
</dbReference>
<keyword evidence="4" id="KW-1185">Reference proteome</keyword>
<keyword evidence="2" id="KW-0732">Signal</keyword>
<gene>
    <name evidence="3" type="ORF">PVAP13_1KG380005</name>
</gene>
<sequence length="128" mass="12711">MAMLSLLKLILISTGLTCVRTRTSMGDEAIVVRVHDGGVEDLVHLDEPRGGGGGGAQASGLRWPAAGAHAARACGPSLACPCPAPIGHALLVAGRGTVAVAPGVGAGWRRRPRGSGSGVSRGASPAEM</sequence>
<organism evidence="3 4">
    <name type="scientific">Panicum virgatum</name>
    <name type="common">Blackwell switchgrass</name>
    <dbReference type="NCBI Taxonomy" id="38727"/>
    <lineage>
        <taxon>Eukaryota</taxon>
        <taxon>Viridiplantae</taxon>
        <taxon>Streptophyta</taxon>
        <taxon>Embryophyta</taxon>
        <taxon>Tracheophyta</taxon>
        <taxon>Spermatophyta</taxon>
        <taxon>Magnoliopsida</taxon>
        <taxon>Liliopsida</taxon>
        <taxon>Poales</taxon>
        <taxon>Poaceae</taxon>
        <taxon>PACMAD clade</taxon>
        <taxon>Panicoideae</taxon>
        <taxon>Panicodae</taxon>
        <taxon>Paniceae</taxon>
        <taxon>Panicinae</taxon>
        <taxon>Panicum</taxon>
        <taxon>Panicum sect. Hiantes</taxon>
    </lineage>
</organism>
<evidence type="ECO:0000313" key="3">
    <source>
        <dbReference type="EMBL" id="KAG2659761.1"/>
    </source>
</evidence>
<name>A0A8T0XE53_PANVG</name>
<feature type="region of interest" description="Disordered" evidence="1">
    <location>
        <begin position="106"/>
        <end position="128"/>
    </location>
</feature>
<protein>
    <submittedName>
        <fullName evidence="3">Uncharacterized protein</fullName>
    </submittedName>
</protein>
<reference evidence="3" key="1">
    <citation type="submission" date="2020-05" db="EMBL/GenBank/DDBJ databases">
        <title>WGS assembly of Panicum virgatum.</title>
        <authorList>
            <person name="Lovell J.T."/>
            <person name="Jenkins J."/>
            <person name="Shu S."/>
            <person name="Juenger T.E."/>
            <person name="Schmutz J."/>
        </authorList>
    </citation>
    <scope>NUCLEOTIDE SEQUENCE</scope>
    <source>
        <strain evidence="3">AP13</strain>
    </source>
</reference>
<feature type="compositionally biased region" description="Low complexity" evidence="1">
    <location>
        <begin position="118"/>
        <end position="128"/>
    </location>
</feature>
<evidence type="ECO:0000256" key="2">
    <source>
        <dbReference type="SAM" id="SignalP"/>
    </source>
</evidence>
<evidence type="ECO:0000256" key="1">
    <source>
        <dbReference type="SAM" id="MobiDB-lite"/>
    </source>
</evidence>
<evidence type="ECO:0000313" key="4">
    <source>
        <dbReference type="Proteomes" id="UP000823388"/>
    </source>
</evidence>
<comment type="caution">
    <text evidence="3">The sequence shown here is derived from an EMBL/GenBank/DDBJ whole genome shotgun (WGS) entry which is preliminary data.</text>
</comment>
<feature type="chain" id="PRO_5035751529" evidence="2">
    <location>
        <begin position="22"/>
        <end position="128"/>
    </location>
</feature>
<dbReference type="AlphaFoldDB" id="A0A8T0XE53"/>
<proteinExistence type="predicted"/>
<accession>A0A8T0XE53</accession>
<dbReference type="EMBL" id="CM029037">
    <property type="protein sequence ID" value="KAG2659761.1"/>
    <property type="molecule type" value="Genomic_DNA"/>
</dbReference>